<organism evidence="5 6">
    <name type="scientific">Thermodesulfobium narugense DSM 14796</name>
    <dbReference type="NCBI Taxonomy" id="747365"/>
    <lineage>
        <taxon>Bacteria</taxon>
        <taxon>Pseudomonadati</taxon>
        <taxon>Thermodesulfobiota</taxon>
        <taxon>Thermodesulfobiia</taxon>
        <taxon>Thermodesulfobiales</taxon>
        <taxon>Thermodesulfobiaceae</taxon>
        <taxon>Thermodesulfobium</taxon>
    </lineage>
</organism>
<dbReference type="EMBL" id="CP002690">
    <property type="protein sequence ID" value="AEE15337.1"/>
    <property type="molecule type" value="Genomic_DNA"/>
</dbReference>
<evidence type="ECO:0000256" key="3">
    <source>
        <dbReference type="ARBA" id="ARBA00022884"/>
    </source>
</evidence>
<dbReference type="OrthoDB" id="9790529at2"/>
<dbReference type="Proteomes" id="UP000011765">
    <property type="component" value="Chromosome"/>
</dbReference>
<evidence type="ECO:0000313" key="6">
    <source>
        <dbReference type="Proteomes" id="UP000011765"/>
    </source>
</evidence>
<dbReference type="RefSeq" id="WP_013757057.1">
    <property type="nucleotide sequence ID" value="NC_015499.1"/>
</dbReference>
<dbReference type="InterPro" id="IPR005510">
    <property type="entry name" value="Csm4"/>
</dbReference>
<name>M1E600_9BACT</name>
<protein>
    <recommendedName>
        <fullName evidence="2">CRISPR system Cms protein Csm4</fullName>
    </recommendedName>
</protein>
<evidence type="ECO:0000256" key="4">
    <source>
        <dbReference type="ARBA" id="ARBA00023118"/>
    </source>
</evidence>
<dbReference type="STRING" id="747365.Thena_1730"/>
<accession>M1E600</accession>
<dbReference type="GO" id="GO:0051607">
    <property type="term" value="P:defense response to virus"/>
    <property type="evidence" value="ECO:0007669"/>
    <property type="project" value="UniProtKB-KW"/>
</dbReference>
<dbReference type="HOGENOM" id="CLU_076034_0_0_9"/>
<evidence type="ECO:0000256" key="1">
    <source>
        <dbReference type="ARBA" id="ARBA00005772"/>
    </source>
</evidence>
<dbReference type="GO" id="GO:0003723">
    <property type="term" value="F:RNA binding"/>
    <property type="evidence" value="ECO:0007669"/>
    <property type="project" value="UniProtKB-KW"/>
</dbReference>
<dbReference type="eggNOG" id="COG1567">
    <property type="taxonomic scope" value="Bacteria"/>
</dbReference>
<keyword evidence="4" id="KW-0051">Antiviral defense</keyword>
<dbReference type="AlphaFoldDB" id="M1E600"/>
<dbReference type="NCBIfam" id="TIGR01903">
    <property type="entry name" value="cas5_csm4"/>
    <property type="match status" value="1"/>
</dbReference>
<evidence type="ECO:0000256" key="2">
    <source>
        <dbReference type="ARBA" id="ARBA00016109"/>
    </source>
</evidence>
<keyword evidence="3" id="KW-0694">RNA-binding</keyword>
<dbReference type="KEGG" id="tnr:Thena_1730"/>
<proteinExistence type="inferred from homology"/>
<reference evidence="5 6" key="1">
    <citation type="submission" date="2011-04" db="EMBL/GenBank/DDBJ databases">
        <title>The complete genome of Thermodesulfobium narugense DSM 14796.</title>
        <authorList>
            <consortium name="US DOE Joint Genome Institute (JGI-PGF)"/>
            <person name="Lucas S."/>
            <person name="Han J."/>
            <person name="Lapidus A."/>
            <person name="Bruce D."/>
            <person name="Goodwin L."/>
            <person name="Pitluck S."/>
            <person name="Peters L."/>
            <person name="Kyrpides N."/>
            <person name="Mavromatis K."/>
            <person name="Pagani I."/>
            <person name="Ivanova N."/>
            <person name="Ovchinnikova G."/>
            <person name="Zhang X."/>
            <person name="Saunders L."/>
            <person name="Detter J.C."/>
            <person name="Tapia R."/>
            <person name="Han C."/>
            <person name="Land M."/>
            <person name="Hauser L."/>
            <person name="Markowitz V."/>
            <person name="Cheng J.-F."/>
            <person name="Hugenholtz P."/>
            <person name="Woyke T."/>
            <person name="Wu D."/>
            <person name="Spring S."/>
            <person name="Schroeder M."/>
            <person name="Brambilla E."/>
            <person name="Klenk H.-P."/>
            <person name="Eisen J.A."/>
        </authorList>
    </citation>
    <scope>NUCLEOTIDE SEQUENCE [LARGE SCALE GENOMIC DNA]</scope>
    <source>
        <strain evidence="5 6">DSM 14796</strain>
    </source>
</reference>
<gene>
    <name evidence="5" type="ORF">Thena_1730</name>
</gene>
<comment type="similarity">
    <text evidence="1">Belongs to the CRISPR-associated Csm4 family.</text>
</comment>
<keyword evidence="6" id="KW-1185">Reference proteome</keyword>
<sequence>MNLFKISIRPTSFFHTPLRSDIIWGHICWAIFRLKEELELKDFLDKYKKGNFPIVVSDVFPEGYLPAPKYPGIIRYFSETKVDIDLKELKKAKYIPVSIYEKLKESFEAFLEGLKIYFSNDEDKISSCFLNFDEWHCSINRLTGIVEEGMLFSKECMVAREEVKPIVYVKTLFDKSYIEEIFKFIGENGYGADASVGRGRFEFDISDATLPESKKPNSFIALSHGFESLSEFKRCFYDVEVKFGKVGNNISKNPFKRPVVNFKPGSLFILKENSEPKAAYGRIKDSVHSSIDFVHECSLLFPFFVRWQDG</sequence>
<evidence type="ECO:0000313" key="5">
    <source>
        <dbReference type="EMBL" id="AEE15337.1"/>
    </source>
</evidence>